<dbReference type="InterPro" id="IPR009936">
    <property type="entry name" value="DUF1468"/>
</dbReference>
<keyword evidence="1" id="KW-1133">Transmembrane helix</keyword>
<proteinExistence type="predicted"/>
<gene>
    <name evidence="3" type="ORF">SAMN05192555_10313</name>
</gene>
<dbReference type="RefSeq" id="WP_089657308.1">
    <property type="nucleotide sequence ID" value="NZ_FNGH01000003.1"/>
</dbReference>
<organism evidence="3 4">
    <name type="scientific">Franzmannia pantelleriensis</name>
    <dbReference type="NCBI Taxonomy" id="48727"/>
    <lineage>
        <taxon>Bacteria</taxon>
        <taxon>Pseudomonadati</taxon>
        <taxon>Pseudomonadota</taxon>
        <taxon>Gammaproteobacteria</taxon>
        <taxon>Oceanospirillales</taxon>
        <taxon>Halomonadaceae</taxon>
        <taxon>Franzmannia</taxon>
    </lineage>
</organism>
<evidence type="ECO:0000256" key="1">
    <source>
        <dbReference type="SAM" id="Phobius"/>
    </source>
</evidence>
<protein>
    <submittedName>
        <fullName evidence="3">Tripartite tricarboxylate transporter TctB family protein</fullName>
    </submittedName>
</protein>
<dbReference type="STRING" id="48727.SAMN05192555_10313"/>
<keyword evidence="1" id="KW-0812">Transmembrane</keyword>
<sequence>MRFWFSLGLFVFSFAYFFYGMNTLNFLTPSGRPGPGYFPGLVGVGLILVTGINLVKDILVMRESGATIFSLSALSGTTSVSQEVMDTDKGDTKADVQQNHHPKDVMIVVSLVAALILMLTHLGGLLSMVVFMLLLLSVMNPRMWTKNISYSLLLPLFLYLLFDVWLNASLPIGIFGI</sequence>
<dbReference type="Pfam" id="PF07331">
    <property type="entry name" value="TctB"/>
    <property type="match status" value="1"/>
</dbReference>
<feature type="transmembrane region" description="Helical" evidence="1">
    <location>
        <begin position="105"/>
        <end position="136"/>
    </location>
</feature>
<reference evidence="4" key="1">
    <citation type="submission" date="2016-10" db="EMBL/GenBank/DDBJ databases">
        <authorList>
            <person name="Varghese N."/>
            <person name="Submissions S."/>
        </authorList>
    </citation>
    <scope>NUCLEOTIDE SEQUENCE [LARGE SCALE GENOMIC DNA]</scope>
    <source>
        <strain evidence="4">AAP</strain>
    </source>
</reference>
<feature type="domain" description="DUF1468" evidence="2">
    <location>
        <begin position="4"/>
        <end position="171"/>
    </location>
</feature>
<name>A0A1G9HYF7_9GAMM</name>
<keyword evidence="1" id="KW-0472">Membrane</keyword>
<evidence type="ECO:0000313" key="3">
    <source>
        <dbReference type="EMBL" id="SDL17999.1"/>
    </source>
</evidence>
<dbReference type="EMBL" id="FNGH01000003">
    <property type="protein sequence ID" value="SDL17999.1"/>
    <property type="molecule type" value="Genomic_DNA"/>
</dbReference>
<keyword evidence="4" id="KW-1185">Reference proteome</keyword>
<feature type="transmembrane region" description="Helical" evidence="1">
    <location>
        <begin position="36"/>
        <end position="55"/>
    </location>
</feature>
<dbReference type="AlphaFoldDB" id="A0A1G9HYF7"/>
<evidence type="ECO:0000313" key="4">
    <source>
        <dbReference type="Proteomes" id="UP000199107"/>
    </source>
</evidence>
<feature type="transmembrane region" description="Helical" evidence="1">
    <location>
        <begin position="148"/>
        <end position="166"/>
    </location>
</feature>
<dbReference type="Proteomes" id="UP000199107">
    <property type="component" value="Unassembled WGS sequence"/>
</dbReference>
<accession>A0A1G9HYF7</accession>
<evidence type="ECO:0000259" key="2">
    <source>
        <dbReference type="Pfam" id="PF07331"/>
    </source>
</evidence>